<dbReference type="RefSeq" id="XP_028281978.1">
    <property type="nucleotide sequence ID" value="XM_028426177.1"/>
</dbReference>
<dbReference type="InterPro" id="IPR050650">
    <property type="entry name" value="Type-II_Cytokine-TF_Rcpt"/>
</dbReference>
<accession>A0A6P7JYC5</accession>
<keyword evidence="9" id="KW-0472">Membrane</keyword>
<keyword evidence="13" id="KW-0675">Receptor</keyword>
<evidence type="ECO:0000313" key="12">
    <source>
        <dbReference type="Proteomes" id="UP000515145"/>
    </source>
</evidence>
<feature type="chain" id="PRO_5028228838" description="Tissue factor" evidence="10">
    <location>
        <begin position="21"/>
        <end position="596"/>
    </location>
</feature>
<evidence type="ECO:0000256" key="4">
    <source>
        <dbReference type="ARBA" id="ARBA00018722"/>
    </source>
</evidence>
<dbReference type="GO" id="GO:0007596">
    <property type="term" value="P:blood coagulation"/>
    <property type="evidence" value="ECO:0007669"/>
    <property type="project" value="UniProtKB-KW"/>
</dbReference>
<keyword evidence="6" id="KW-0094">Blood coagulation</keyword>
<evidence type="ECO:0000256" key="2">
    <source>
        <dbReference type="ARBA" id="ARBA00009197"/>
    </source>
</evidence>
<dbReference type="PANTHER" id="PTHR20859:SF53">
    <property type="entry name" value="INTERLEUKIN-22 RECEPTOR SUBUNIT ALPHA-1"/>
    <property type="match status" value="1"/>
</dbReference>
<comment type="similarity">
    <text evidence="2">Belongs to the tissue factor family.</text>
</comment>
<dbReference type="PRINTS" id="PR00346">
    <property type="entry name" value="TISSUEFACTOR"/>
</dbReference>
<dbReference type="InParanoid" id="A0A6P7JYC5"/>
<gene>
    <name evidence="13" type="primary">ifnlr1</name>
</gene>
<evidence type="ECO:0000256" key="1">
    <source>
        <dbReference type="ARBA" id="ARBA00002201"/>
    </source>
</evidence>
<keyword evidence="9" id="KW-1133">Transmembrane helix</keyword>
<feature type="domain" description="Fibronectin type-III" evidence="11">
    <location>
        <begin position="20"/>
        <end position="97"/>
    </location>
</feature>
<feature type="signal peptide" evidence="10">
    <location>
        <begin position="1"/>
        <end position="20"/>
    </location>
</feature>
<dbReference type="CTD" id="163702"/>
<keyword evidence="12" id="KW-1185">Reference proteome</keyword>
<proteinExistence type="inferred from homology"/>
<evidence type="ECO:0000256" key="8">
    <source>
        <dbReference type="SAM" id="MobiDB-lite"/>
    </source>
</evidence>
<dbReference type="OrthoDB" id="9908819at2759"/>
<feature type="transmembrane region" description="Helical" evidence="9">
    <location>
        <begin position="228"/>
        <end position="252"/>
    </location>
</feature>
<evidence type="ECO:0000256" key="7">
    <source>
        <dbReference type="ARBA" id="ARBA00031171"/>
    </source>
</evidence>
<evidence type="ECO:0000256" key="6">
    <source>
        <dbReference type="ARBA" id="ARBA00023084"/>
    </source>
</evidence>
<dbReference type="Gene3D" id="2.60.40.10">
    <property type="entry name" value="Immunoglobulins"/>
    <property type="match status" value="1"/>
</dbReference>
<dbReference type="InterPro" id="IPR003961">
    <property type="entry name" value="FN3_dom"/>
</dbReference>
<reference evidence="13" key="1">
    <citation type="submission" date="2025-08" db="UniProtKB">
        <authorList>
            <consortium name="RefSeq"/>
        </authorList>
    </citation>
    <scope>IDENTIFICATION</scope>
</reference>
<dbReference type="SUPFAM" id="SSF49265">
    <property type="entry name" value="Fibronectin type III"/>
    <property type="match status" value="1"/>
</dbReference>
<dbReference type="GeneID" id="114448928"/>
<dbReference type="Proteomes" id="UP000515145">
    <property type="component" value="Chromosome 16"/>
</dbReference>
<dbReference type="InterPro" id="IPR013783">
    <property type="entry name" value="Ig-like_fold"/>
</dbReference>
<keyword evidence="9" id="KW-0812">Transmembrane</keyword>
<dbReference type="InterPro" id="IPR001187">
    <property type="entry name" value="Tissue_factor"/>
</dbReference>
<feature type="region of interest" description="Disordered" evidence="8">
    <location>
        <begin position="558"/>
        <end position="588"/>
    </location>
</feature>
<protein>
    <recommendedName>
        <fullName evidence="4">Tissue factor</fullName>
    </recommendedName>
    <alternativeName>
        <fullName evidence="7">Coagulation factor III</fullName>
    </alternativeName>
</protein>
<dbReference type="Pfam" id="PF01108">
    <property type="entry name" value="Tissue_fac"/>
    <property type="match status" value="1"/>
</dbReference>
<comment type="subunit">
    <text evidence="3">Interacts with HSPE; the interaction, inhibited by heparin, promotes the generation of activated factor X and activates coagulation in the presence of activated factor VII.</text>
</comment>
<name>A0A6P7JYC5_9TELE</name>
<organism evidence="12 13">
    <name type="scientific">Parambassis ranga</name>
    <name type="common">Indian glassy fish</name>
    <dbReference type="NCBI Taxonomy" id="210632"/>
    <lineage>
        <taxon>Eukaryota</taxon>
        <taxon>Metazoa</taxon>
        <taxon>Chordata</taxon>
        <taxon>Craniata</taxon>
        <taxon>Vertebrata</taxon>
        <taxon>Euteleostomi</taxon>
        <taxon>Actinopterygii</taxon>
        <taxon>Neopterygii</taxon>
        <taxon>Teleostei</taxon>
        <taxon>Neoteleostei</taxon>
        <taxon>Acanthomorphata</taxon>
        <taxon>Ovalentaria</taxon>
        <taxon>Ambassidae</taxon>
        <taxon>Parambassis</taxon>
    </lineage>
</organism>
<evidence type="ECO:0000259" key="11">
    <source>
        <dbReference type="Pfam" id="PF01108"/>
    </source>
</evidence>
<dbReference type="PANTHER" id="PTHR20859">
    <property type="entry name" value="INTERFERON/INTERLEUKIN RECEPTOR"/>
    <property type="match status" value="1"/>
</dbReference>
<keyword evidence="5" id="KW-0356">Hemostasis</keyword>
<dbReference type="InterPro" id="IPR036116">
    <property type="entry name" value="FN3_sf"/>
</dbReference>
<feature type="compositionally biased region" description="Acidic residues" evidence="8">
    <location>
        <begin position="563"/>
        <end position="574"/>
    </location>
</feature>
<comment type="function">
    <text evidence="1">Initiates blood coagulation by forming a complex with circulating factor VII or VIIa. The [TF:VIIa] complex activates factors IX or X by specific limited proteolysis. TF plays a role in normal hemostasis by initiating the cell-surface assembly and propagation of the coagulation protease cascade.</text>
</comment>
<evidence type="ECO:0000256" key="10">
    <source>
        <dbReference type="SAM" id="SignalP"/>
    </source>
</evidence>
<evidence type="ECO:0000256" key="5">
    <source>
        <dbReference type="ARBA" id="ARBA00022696"/>
    </source>
</evidence>
<evidence type="ECO:0000256" key="3">
    <source>
        <dbReference type="ARBA" id="ARBA00011184"/>
    </source>
</evidence>
<keyword evidence="10" id="KW-0732">Signal</keyword>
<sequence length="596" mass="65663">MKMWYTNVMILLLFCNGCLSTGDRNVFFVSTNFYNVLHWEPVEAAFPGQKVLYTVEYRSDQNQTFQIKKECQNIPNLFCNLTEETPSLYDVYYTAKVLVNGSYVGHTNRFRPLAETTLGPPILSTHTTASTLYVNIALPTGPNGVPISDIIAQSKNGISRTIPLYTLQITSPEWAALTIESESEQFVINLKSNQIQYCGFVVYRPSTDWGRSASEKASFCVMQDNSRMLWQVLFVSATVLGVVVIMSVVCACRYVKGGKSKDIPQALKIHSGTHKVPLFPDKNLIISKIAQGSQTDQITYAKIQAMANVSSTGSGGYSPQDIPCHAWQDSSGSCVGSGAHTTTPQVEDTSAQSSEIYVAVANHIPAEEQEDFQQATTEHRETSQPGAASGESWDTGWVRPQLTFSEAPTLPDVDPCESSSARPLLLNTVRDNKGQLVLPLLSVQFHSGSGETASPLTPDRKPLLSDILDSFDEPSLAPLQRFDSSDSGCDDCDTPTHQYCNSHYHPSQPYFHQGCSGTQSNNGAFESGYKQNWMPAILCGHSSTDSCEYRRTNSPWNWTASQMEEENEEGEEDEGRGGDGKSNQIVLGKWIVQIPE</sequence>
<evidence type="ECO:0000313" key="13">
    <source>
        <dbReference type="RefSeq" id="XP_028281978.1"/>
    </source>
</evidence>
<dbReference type="AlphaFoldDB" id="A0A6P7JYC5"/>
<evidence type="ECO:0000256" key="9">
    <source>
        <dbReference type="SAM" id="Phobius"/>
    </source>
</evidence>
<dbReference type="GO" id="GO:0005886">
    <property type="term" value="C:plasma membrane"/>
    <property type="evidence" value="ECO:0007669"/>
    <property type="project" value="TreeGrafter"/>
</dbReference>
<feature type="region of interest" description="Disordered" evidence="8">
    <location>
        <begin position="370"/>
        <end position="395"/>
    </location>
</feature>
<dbReference type="GO" id="GO:0004896">
    <property type="term" value="F:cytokine receptor activity"/>
    <property type="evidence" value="ECO:0007669"/>
    <property type="project" value="TreeGrafter"/>
</dbReference>